<keyword evidence="4 6" id="KW-1133">Transmembrane helix</keyword>
<feature type="transmembrane region" description="Helical" evidence="6">
    <location>
        <begin position="63"/>
        <end position="85"/>
    </location>
</feature>
<feature type="transmembrane region" description="Helical" evidence="6">
    <location>
        <begin position="21"/>
        <end position="43"/>
    </location>
</feature>
<evidence type="ECO:0000313" key="7">
    <source>
        <dbReference type="EMBL" id="AZS29466.1"/>
    </source>
</evidence>
<accession>A0A3Q9IMR9</accession>
<feature type="transmembrane region" description="Helical" evidence="6">
    <location>
        <begin position="191"/>
        <end position="209"/>
    </location>
</feature>
<organism evidence="7 8">
    <name type="scientific">Butyricimonas faecalis</name>
    <dbReference type="NCBI Taxonomy" id="2093856"/>
    <lineage>
        <taxon>Bacteria</taxon>
        <taxon>Pseudomonadati</taxon>
        <taxon>Bacteroidota</taxon>
        <taxon>Bacteroidia</taxon>
        <taxon>Bacteroidales</taxon>
        <taxon>Odoribacteraceae</taxon>
        <taxon>Butyricimonas</taxon>
    </lineage>
</organism>
<comment type="subcellular location">
    <subcellularLocation>
        <location evidence="1">Cell membrane</location>
        <topology evidence="1">Multi-pass membrane protein</topology>
    </subcellularLocation>
</comment>
<dbReference type="AlphaFoldDB" id="A0A3Q9IMR9"/>
<evidence type="ECO:0000256" key="3">
    <source>
        <dbReference type="ARBA" id="ARBA00022692"/>
    </source>
</evidence>
<dbReference type="EMBL" id="CP032819">
    <property type="protein sequence ID" value="AZS29466.1"/>
    <property type="molecule type" value="Genomic_DNA"/>
</dbReference>
<protein>
    <recommendedName>
        <fullName evidence="9">Polysaccharide biosynthesis protein</fullName>
    </recommendedName>
</protein>
<evidence type="ECO:0000256" key="2">
    <source>
        <dbReference type="ARBA" id="ARBA00022475"/>
    </source>
</evidence>
<dbReference type="InterPro" id="IPR002797">
    <property type="entry name" value="Polysacc_synth"/>
</dbReference>
<feature type="transmembrane region" description="Helical" evidence="6">
    <location>
        <begin position="97"/>
        <end position="119"/>
    </location>
</feature>
<keyword evidence="5 6" id="KW-0472">Membrane</keyword>
<feature type="transmembrane region" description="Helical" evidence="6">
    <location>
        <begin position="131"/>
        <end position="155"/>
    </location>
</feature>
<keyword evidence="3 6" id="KW-0812">Transmembrane</keyword>
<dbReference type="PANTHER" id="PTHR30250">
    <property type="entry name" value="PST FAMILY PREDICTED COLANIC ACID TRANSPORTER"/>
    <property type="match status" value="1"/>
</dbReference>
<dbReference type="GO" id="GO:0005886">
    <property type="term" value="C:plasma membrane"/>
    <property type="evidence" value="ECO:0007669"/>
    <property type="project" value="UniProtKB-SubCell"/>
</dbReference>
<dbReference type="KEGG" id="buy:D8S85_07740"/>
<reference evidence="7 8" key="1">
    <citation type="submission" date="2018-10" db="EMBL/GenBank/DDBJ databases">
        <title>Butyricimonas faecalis sp. nov., isolated from human faeces and emended description of the genus Butyricimonas.</title>
        <authorList>
            <person name="Le Roy T."/>
            <person name="Van der Smissen P."/>
            <person name="Paquot A."/>
            <person name="Delzenne N."/>
            <person name="Muccioli G."/>
            <person name="Collet J.-F."/>
            <person name="Cani P.D."/>
        </authorList>
    </citation>
    <scope>NUCLEOTIDE SEQUENCE [LARGE SCALE GENOMIC DNA]</scope>
    <source>
        <strain evidence="7 8">H184</strain>
    </source>
</reference>
<feature type="transmembrane region" description="Helical" evidence="6">
    <location>
        <begin position="377"/>
        <end position="396"/>
    </location>
</feature>
<dbReference type="Proteomes" id="UP000270673">
    <property type="component" value="Chromosome"/>
</dbReference>
<dbReference type="OrthoDB" id="1224790at2"/>
<evidence type="ECO:0000256" key="4">
    <source>
        <dbReference type="ARBA" id="ARBA00022989"/>
    </source>
</evidence>
<proteinExistence type="predicted"/>
<gene>
    <name evidence="7" type="ORF">D8S85_07740</name>
</gene>
<dbReference type="InterPro" id="IPR050833">
    <property type="entry name" value="Poly_Biosynth_Transport"/>
</dbReference>
<dbReference type="Pfam" id="PF01943">
    <property type="entry name" value="Polysacc_synt"/>
    <property type="match status" value="1"/>
</dbReference>
<keyword evidence="8" id="KW-1185">Reference proteome</keyword>
<feature type="transmembrane region" description="Helical" evidence="6">
    <location>
        <begin position="232"/>
        <end position="253"/>
    </location>
</feature>
<feature type="transmembrane region" description="Helical" evidence="6">
    <location>
        <begin position="346"/>
        <end position="365"/>
    </location>
</feature>
<feature type="transmembrane region" description="Helical" evidence="6">
    <location>
        <begin position="312"/>
        <end position="334"/>
    </location>
</feature>
<evidence type="ECO:0000256" key="5">
    <source>
        <dbReference type="ARBA" id="ARBA00023136"/>
    </source>
</evidence>
<evidence type="ECO:0008006" key="9">
    <source>
        <dbReference type="Google" id="ProtNLM"/>
    </source>
</evidence>
<sequence>MSFISNSIKEQFKKRKYFFESLFWGTLAGILSQGLNFIANILIARILGKQLLGEYTLFISANAGLHTFGVIGLNVIATVLVAKYLHDKGKIGRLIPAIYIIVCSASLIVSFVGIILQYLPVEFKIWETSSILTLIAAIIWFLTSALDLVQIAILLGFKAFKDVAKVSLLKGIISIAITYTLVAKHGVQGGVLGNSISFILSLICNYYFIRKNCQKYTITLTWKLSNSVYSEIFKLSIPIFSAAIFVAPAQWYANYIIYNTQGGENALSIFAIAYQWLVLIQFFPTQISRVALPWLTSMQETRDYKNTEKLGLYFSLGIATVIVILSLIFSHFIIEDLYHFEYITSHVVFKIILFTGLLSTINLYLGQTIIAHGETWIRTIADAAIAITLIITVHIINQHEVIYALPISYFFSFLMGTIVLCIFKYKLKI</sequence>
<evidence type="ECO:0000256" key="6">
    <source>
        <dbReference type="SAM" id="Phobius"/>
    </source>
</evidence>
<keyword evidence="2" id="KW-1003">Cell membrane</keyword>
<feature type="transmembrane region" description="Helical" evidence="6">
    <location>
        <begin position="273"/>
        <end position="292"/>
    </location>
</feature>
<dbReference type="PANTHER" id="PTHR30250:SF11">
    <property type="entry name" value="O-ANTIGEN TRANSPORTER-RELATED"/>
    <property type="match status" value="1"/>
</dbReference>
<evidence type="ECO:0000313" key="8">
    <source>
        <dbReference type="Proteomes" id="UP000270673"/>
    </source>
</evidence>
<dbReference type="RefSeq" id="WP_106480196.1">
    <property type="nucleotide sequence ID" value="NZ_CP032819.1"/>
</dbReference>
<feature type="transmembrane region" description="Helical" evidence="6">
    <location>
        <begin position="402"/>
        <end position="423"/>
    </location>
</feature>
<feature type="transmembrane region" description="Helical" evidence="6">
    <location>
        <begin position="167"/>
        <end position="185"/>
    </location>
</feature>
<evidence type="ECO:0000256" key="1">
    <source>
        <dbReference type="ARBA" id="ARBA00004651"/>
    </source>
</evidence>
<name>A0A3Q9IMR9_9BACT</name>